<reference evidence="2" key="1">
    <citation type="submission" date="2015-12" db="EMBL/GenBank/DDBJ databases">
        <authorList>
            <person name="Tarr C.L."/>
            <person name="Gladney L.M."/>
        </authorList>
    </citation>
    <scope>NUCLEOTIDE SEQUENCE [LARGE SCALE GENOMIC DNA]</scope>
    <source>
        <strain evidence="2">2756-81</strain>
    </source>
</reference>
<gene>
    <name evidence="1" type="ORF">AUQ44_16455</name>
</gene>
<dbReference type="Proteomes" id="UP000075349">
    <property type="component" value="Unassembled WGS sequence"/>
</dbReference>
<comment type="caution">
    <text evidence="1">The sequence shown here is derived from an EMBL/GenBank/DDBJ whole genome shotgun (WGS) entry which is preliminary data.</text>
</comment>
<evidence type="ECO:0000313" key="1">
    <source>
        <dbReference type="EMBL" id="KYN23575.1"/>
    </source>
</evidence>
<protein>
    <submittedName>
        <fullName evidence="1">Uncharacterized protein</fullName>
    </submittedName>
</protein>
<dbReference type="AlphaFoldDB" id="A0A151JCV3"/>
<evidence type="ECO:0000313" key="2">
    <source>
        <dbReference type="Proteomes" id="UP000075349"/>
    </source>
</evidence>
<proteinExistence type="predicted"/>
<dbReference type="EMBL" id="LOMK01000002">
    <property type="protein sequence ID" value="KYN23575.1"/>
    <property type="molecule type" value="Genomic_DNA"/>
</dbReference>
<name>A0A151JCV3_9VIBR</name>
<organism evidence="1 2">
    <name type="scientific">Vibrio cidicii</name>
    <dbReference type="NCBI Taxonomy" id="1763883"/>
    <lineage>
        <taxon>Bacteria</taxon>
        <taxon>Pseudomonadati</taxon>
        <taxon>Pseudomonadota</taxon>
        <taxon>Gammaproteobacteria</taxon>
        <taxon>Vibrionales</taxon>
        <taxon>Vibrionaceae</taxon>
        <taxon>Vibrio</taxon>
    </lineage>
</organism>
<sequence length="65" mass="6879">MALDSSKTTDNAVAKLQAAGFIVDGQFSKQREFVQAIVEAVIEDIKADAEVEVTGGSSEGKYKVS</sequence>
<accession>A0A151JCV3</accession>